<sequence>MAASFTVNSATDCPICLLLQRQVMTVVIGWHCGPSVCPRRLGLTSLRPPSTGWLVRPSAGNLIIFVPTSTLRHPKTFPLLLSCPHDPTSFASIPQAVAASSATDTAKLTDRNTHVQIDR</sequence>
<keyword evidence="2" id="KW-1185">Reference proteome</keyword>
<proteinExistence type="predicted"/>
<accession>A0A3S5AWN1</accession>
<gene>
    <name evidence="1" type="ORF">PXEA_LOCUS33012</name>
</gene>
<evidence type="ECO:0000313" key="2">
    <source>
        <dbReference type="Proteomes" id="UP000784294"/>
    </source>
</evidence>
<dbReference type="EMBL" id="CAAALY010261711">
    <property type="protein sequence ID" value="VEL39572.1"/>
    <property type="molecule type" value="Genomic_DNA"/>
</dbReference>
<comment type="caution">
    <text evidence="1">The sequence shown here is derived from an EMBL/GenBank/DDBJ whole genome shotgun (WGS) entry which is preliminary data.</text>
</comment>
<name>A0A3S5AWN1_9PLAT</name>
<dbReference type="Proteomes" id="UP000784294">
    <property type="component" value="Unassembled WGS sequence"/>
</dbReference>
<organism evidence="1 2">
    <name type="scientific">Protopolystoma xenopodis</name>
    <dbReference type="NCBI Taxonomy" id="117903"/>
    <lineage>
        <taxon>Eukaryota</taxon>
        <taxon>Metazoa</taxon>
        <taxon>Spiralia</taxon>
        <taxon>Lophotrochozoa</taxon>
        <taxon>Platyhelminthes</taxon>
        <taxon>Monogenea</taxon>
        <taxon>Polyopisthocotylea</taxon>
        <taxon>Polystomatidea</taxon>
        <taxon>Polystomatidae</taxon>
        <taxon>Protopolystoma</taxon>
    </lineage>
</organism>
<protein>
    <submittedName>
        <fullName evidence="1">Uncharacterized protein</fullName>
    </submittedName>
</protein>
<evidence type="ECO:0000313" key="1">
    <source>
        <dbReference type="EMBL" id="VEL39572.1"/>
    </source>
</evidence>
<reference evidence="1" key="1">
    <citation type="submission" date="2018-11" db="EMBL/GenBank/DDBJ databases">
        <authorList>
            <consortium name="Pathogen Informatics"/>
        </authorList>
    </citation>
    <scope>NUCLEOTIDE SEQUENCE</scope>
</reference>
<dbReference type="AlphaFoldDB" id="A0A3S5AWN1"/>